<dbReference type="InterPro" id="IPR056924">
    <property type="entry name" value="SH3_Tf2-1"/>
</dbReference>
<reference evidence="2" key="1">
    <citation type="submission" date="2019-09" db="EMBL/GenBank/DDBJ databases">
        <title>Draft genome information of white flower Hibiscus syriacus.</title>
        <authorList>
            <person name="Kim Y.-M."/>
        </authorList>
    </citation>
    <scope>NUCLEOTIDE SEQUENCE [LARGE SCALE GENOMIC DNA]</scope>
    <source>
        <strain evidence="2">YM2019G1</strain>
    </source>
</reference>
<feature type="domain" description="Tf2-1-like SH3-like" evidence="1">
    <location>
        <begin position="130"/>
        <end position="188"/>
    </location>
</feature>
<name>A0A6A2Y3E5_HIBSY</name>
<dbReference type="Proteomes" id="UP000436088">
    <property type="component" value="Unassembled WGS sequence"/>
</dbReference>
<dbReference type="InterPro" id="IPR012337">
    <property type="entry name" value="RNaseH-like_sf"/>
</dbReference>
<evidence type="ECO:0000313" key="3">
    <source>
        <dbReference type="Proteomes" id="UP000436088"/>
    </source>
</evidence>
<dbReference type="InterPro" id="IPR016197">
    <property type="entry name" value="Chromo-like_dom_sf"/>
</dbReference>
<dbReference type="GO" id="GO:0003676">
    <property type="term" value="F:nucleic acid binding"/>
    <property type="evidence" value="ECO:0007669"/>
    <property type="project" value="InterPro"/>
</dbReference>
<comment type="caution">
    <text evidence="2">The sequence shown here is derived from an EMBL/GenBank/DDBJ whole genome shotgun (WGS) entry which is preliminary data.</text>
</comment>
<dbReference type="AlphaFoldDB" id="A0A6A2Y3E5"/>
<accession>A0A6A2Y3E5</accession>
<gene>
    <name evidence="2" type="ORF">F3Y22_tig00113145pilonHSYRG00163</name>
</gene>
<organism evidence="2 3">
    <name type="scientific">Hibiscus syriacus</name>
    <name type="common">Rose of Sharon</name>
    <dbReference type="NCBI Taxonomy" id="106335"/>
    <lineage>
        <taxon>Eukaryota</taxon>
        <taxon>Viridiplantae</taxon>
        <taxon>Streptophyta</taxon>
        <taxon>Embryophyta</taxon>
        <taxon>Tracheophyta</taxon>
        <taxon>Spermatophyta</taxon>
        <taxon>Magnoliopsida</taxon>
        <taxon>eudicotyledons</taxon>
        <taxon>Gunneridae</taxon>
        <taxon>Pentapetalae</taxon>
        <taxon>rosids</taxon>
        <taxon>malvids</taxon>
        <taxon>Malvales</taxon>
        <taxon>Malvaceae</taxon>
        <taxon>Malvoideae</taxon>
        <taxon>Hibiscus</taxon>
    </lineage>
</organism>
<proteinExistence type="predicted"/>
<dbReference type="EMBL" id="VEPZ02001694">
    <property type="protein sequence ID" value="KAE8662754.1"/>
    <property type="molecule type" value="Genomic_DNA"/>
</dbReference>
<dbReference type="PANTHER" id="PTHR35046">
    <property type="entry name" value="ZINC KNUCKLE (CCHC-TYPE) FAMILY PROTEIN"/>
    <property type="match status" value="1"/>
</dbReference>
<dbReference type="SUPFAM" id="SSF54160">
    <property type="entry name" value="Chromo domain-like"/>
    <property type="match status" value="1"/>
</dbReference>
<dbReference type="Gene3D" id="3.30.420.10">
    <property type="entry name" value="Ribonuclease H-like superfamily/Ribonuclease H"/>
    <property type="match status" value="1"/>
</dbReference>
<dbReference type="PANTHER" id="PTHR35046:SF26">
    <property type="entry name" value="RNA-DIRECTED DNA POLYMERASE"/>
    <property type="match status" value="1"/>
</dbReference>
<evidence type="ECO:0000313" key="2">
    <source>
        <dbReference type="EMBL" id="KAE8662754.1"/>
    </source>
</evidence>
<dbReference type="Pfam" id="PF24626">
    <property type="entry name" value="SH3_Tf2-1"/>
    <property type="match status" value="1"/>
</dbReference>
<dbReference type="SUPFAM" id="SSF53098">
    <property type="entry name" value="Ribonuclease H-like"/>
    <property type="match status" value="1"/>
</dbReference>
<dbReference type="InterPro" id="IPR036397">
    <property type="entry name" value="RNaseH_sf"/>
</dbReference>
<protein>
    <recommendedName>
        <fullName evidence="1">Tf2-1-like SH3-like domain-containing protein</fullName>
    </recommendedName>
</protein>
<evidence type="ECO:0000259" key="1">
    <source>
        <dbReference type="Pfam" id="PF24626"/>
    </source>
</evidence>
<keyword evidence="3" id="KW-1185">Reference proteome</keyword>
<sequence>MDFIYGLPIFDGFSSIVIVVDRFSKYETFISASKVYPFEQAARLFLKYMVKYWGVQNIIISDRDTKFAGRFCNELFKLMRGVKQPIRVHLRMLPVEAACTKCDCDRAGKRTKKWEDRKHGDVNFKVNDAVLAKLSGILHNPYHKGLVLIYEGSFKVLKWVGIMAYRLEFPSTIQAHPMFHLSLLKLYHQDEEKLDRGKSHQEPIGVKASYNKEVEVIHAERSIHRVGQWPRHEYLVQWKGHP</sequence>